<reference evidence="2" key="1">
    <citation type="journal article" date="2022" name="Mol. Ecol. Resour.">
        <title>The genomes of chicory, endive, great burdock and yacon provide insights into Asteraceae palaeo-polyploidization history and plant inulin production.</title>
        <authorList>
            <person name="Fan W."/>
            <person name="Wang S."/>
            <person name="Wang H."/>
            <person name="Wang A."/>
            <person name="Jiang F."/>
            <person name="Liu H."/>
            <person name="Zhao H."/>
            <person name="Xu D."/>
            <person name="Zhang Y."/>
        </authorList>
    </citation>
    <scope>NUCLEOTIDE SEQUENCE [LARGE SCALE GENOMIC DNA]</scope>
    <source>
        <strain evidence="2">cv. Yunnan</strain>
    </source>
</reference>
<protein>
    <submittedName>
        <fullName evidence="1">Uncharacterized protein</fullName>
    </submittedName>
</protein>
<dbReference type="EMBL" id="CM042020">
    <property type="protein sequence ID" value="KAI3822415.1"/>
    <property type="molecule type" value="Genomic_DNA"/>
</dbReference>
<organism evidence="1 2">
    <name type="scientific">Smallanthus sonchifolius</name>
    <dbReference type="NCBI Taxonomy" id="185202"/>
    <lineage>
        <taxon>Eukaryota</taxon>
        <taxon>Viridiplantae</taxon>
        <taxon>Streptophyta</taxon>
        <taxon>Embryophyta</taxon>
        <taxon>Tracheophyta</taxon>
        <taxon>Spermatophyta</taxon>
        <taxon>Magnoliopsida</taxon>
        <taxon>eudicotyledons</taxon>
        <taxon>Gunneridae</taxon>
        <taxon>Pentapetalae</taxon>
        <taxon>asterids</taxon>
        <taxon>campanulids</taxon>
        <taxon>Asterales</taxon>
        <taxon>Asteraceae</taxon>
        <taxon>Asteroideae</taxon>
        <taxon>Heliantheae alliance</taxon>
        <taxon>Millerieae</taxon>
        <taxon>Smallanthus</taxon>
    </lineage>
</organism>
<evidence type="ECO:0000313" key="2">
    <source>
        <dbReference type="Proteomes" id="UP001056120"/>
    </source>
</evidence>
<accession>A0ACB9JR08</accession>
<sequence length="192" mass="21208">MGFLMIILMSLFYISFDPKTASVDTLDVTSYGAIGDGDTDDTEMARVPFGWEKEKEKEALSIGSLGRNDAYSKVEQVLVRDCNITGTSNGVRIKTVPYGKGYARSVVFEDINLINVKNPIIIDQHYCTNMENSYCRAPPTASSVNVSDVTHRNIHGSSASKKAIIFNCFSEFNCTEIVTNDVEITGENVYAF</sequence>
<proteinExistence type="predicted"/>
<evidence type="ECO:0000313" key="1">
    <source>
        <dbReference type="EMBL" id="KAI3822415.1"/>
    </source>
</evidence>
<gene>
    <name evidence="1" type="ORF">L1987_10005</name>
</gene>
<comment type="caution">
    <text evidence="1">The sequence shown here is derived from an EMBL/GenBank/DDBJ whole genome shotgun (WGS) entry which is preliminary data.</text>
</comment>
<name>A0ACB9JR08_9ASTR</name>
<dbReference type="Proteomes" id="UP001056120">
    <property type="component" value="Linkage Group LG03"/>
</dbReference>
<reference evidence="1 2" key="2">
    <citation type="journal article" date="2022" name="Mol. Ecol. Resour.">
        <title>The genomes of chicory, endive, great burdock and yacon provide insights into Asteraceae paleo-polyploidization history and plant inulin production.</title>
        <authorList>
            <person name="Fan W."/>
            <person name="Wang S."/>
            <person name="Wang H."/>
            <person name="Wang A."/>
            <person name="Jiang F."/>
            <person name="Liu H."/>
            <person name="Zhao H."/>
            <person name="Xu D."/>
            <person name="Zhang Y."/>
        </authorList>
    </citation>
    <scope>NUCLEOTIDE SEQUENCE [LARGE SCALE GENOMIC DNA]</scope>
    <source>
        <strain evidence="2">cv. Yunnan</strain>
        <tissue evidence="1">Leaves</tissue>
    </source>
</reference>
<keyword evidence="2" id="KW-1185">Reference proteome</keyword>